<accession>A0A7X3LQM3</accession>
<dbReference type="PANTHER" id="PTHR43800">
    <property type="entry name" value="PEPTIDYL-LYSINE N-ACETYLTRANSFERASE YJAB"/>
    <property type="match status" value="1"/>
</dbReference>
<dbReference type="AlphaFoldDB" id="A0A7X3LQM3"/>
<feature type="domain" description="N-acetyltransferase" evidence="3">
    <location>
        <begin position="42"/>
        <end position="196"/>
    </location>
</feature>
<dbReference type="Proteomes" id="UP000433101">
    <property type="component" value="Unassembled WGS sequence"/>
</dbReference>
<dbReference type="InterPro" id="IPR016181">
    <property type="entry name" value="Acyl_CoA_acyltransferase"/>
</dbReference>
<evidence type="ECO:0000313" key="5">
    <source>
        <dbReference type="Proteomes" id="UP000433101"/>
    </source>
</evidence>
<keyword evidence="1 4" id="KW-0808">Transferase</keyword>
<evidence type="ECO:0000313" key="4">
    <source>
        <dbReference type="EMBL" id="MXN63296.1"/>
    </source>
</evidence>
<dbReference type="EMBL" id="WUMV01000001">
    <property type="protein sequence ID" value="MXN63296.1"/>
    <property type="molecule type" value="Genomic_DNA"/>
</dbReference>
<sequence>METQIFDLNGYTDLPSGKVASIVTYLDMHARPLLRSEDRPDLRLERIEKPDLVEYRKLFRRIGEDWLWFGRLVMDDAELSRLFAEPARELYFPMSGRNALGVLELNFADPKNVELAYFGLVPEAIGGGAGKWLMKKALDIVWSRPETERLWLHTCTADSQQALGFYRSVGFKPYKRAIEIADDPRLKGLLPEASAPHLPLIGEDPEA</sequence>
<keyword evidence="2" id="KW-0012">Acyltransferase</keyword>
<proteinExistence type="predicted"/>
<dbReference type="Gene3D" id="3.40.630.30">
    <property type="match status" value="1"/>
</dbReference>
<dbReference type="SUPFAM" id="SSF55729">
    <property type="entry name" value="Acyl-CoA N-acyltransferases (Nat)"/>
    <property type="match status" value="1"/>
</dbReference>
<gene>
    <name evidence="4" type="ORF">GR183_00135</name>
</gene>
<dbReference type="Pfam" id="PF00583">
    <property type="entry name" value="Acetyltransf_1"/>
    <property type="match status" value="1"/>
</dbReference>
<evidence type="ECO:0000256" key="1">
    <source>
        <dbReference type="ARBA" id="ARBA00022679"/>
    </source>
</evidence>
<protein>
    <submittedName>
        <fullName evidence="4">GNAT family N-acetyltransferase</fullName>
    </submittedName>
</protein>
<evidence type="ECO:0000256" key="2">
    <source>
        <dbReference type="ARBA" id="ARBA00023315"/>
    </source>
</evidence>
<dbReference type="PROSITE" id="PS51186">
    <property type="entry name" value="GNAT"/>
    <property type="match status" value="1"/>
</dbReference>
<organism evidence="4 5">
    <name type="scientific">Stappia sediminis</name>
    <dbReference type="NCBI Taxonomy" id="2692190"/>
    <lineage>
        <taxon>Bacteria</taxon>
        <taxon>Pseudomonadati</taxon>
        <taxon>Pseudomonadota</taxon>
        <taxon>Alphaproteobacteria</taxon>
        <taxon>Hyphomicrobiales</taxon>
        <taxon>Stappiaceae</taxon>
        <taxon>Stappia</taxon>
    </lineage>
</organism>
<dbReference type="PANTHER" id="PTHR43800:SF1">
    <property type="entry name" value="PEPTIDYL-LYSINE N-ACETYLTRANSFERASE YJAB"/>
    <property type="match status" value="1"/>
</dbReference>
<comment type="caution">
    <text evidence="4">The sequence shown here is derived from an EMBL/GenBank/DDBJ whole genome shotgun (WGS) entry which is preliminary data.</text>
</comment>
<keyword evidence="5" id="KW-1185">Reference proteome</keyword>
<evidence type="ECO:0000259" key="3">
    <source>
        <dbReference type="PROSITE" id="PS51186"/>
    </source>
</evidence>
<dbReference type="InterPro" id="IPR000182">
    <property type="entry name" value="GNAT_dom"/>
</dbReference>
<dbReference type="RefSeq" id="WP_160773562.1">
    <property type="nucleotide sequence ID" value="NZ_WUMV01000001.1"/>
</dbReference>
<name>A0A7X3LQM3_9HYPH</name>
<reference evidence="4 5" key="1">
    <citation type="submission" date="2019-12" db="EMBL/GenBank/DDBJ databases">
        <authorList>
            <person name="Li M."/>
        </authorList>
    </citation>
    <scope>NUCLEOTIDE SEQUENCE [LARGE SCALE GENOMIC DNA]</scope>
    <source>
        <strain evidence="4 5">GBMRC 2046</strain>
    </source>
</reference>
<dbReference type="GO" id="GO:0016747">
    <property type="term" value="F:acyltransferase activity, transferring groups other than amino-acyl groups"/>
    <property type="evidence" value="ECO:0007669"/>
    <property type="project" value="InterPro"/>
</dbReference>